<accession>A0A2P2P3J1</accession>
<name>A0A2P2P3J1_RHIMU</name>
<dbReference type="EMBL" id="GGEC01068813">
    <property type="protein sequence ID" value="MBX49297.1"/>
    <property type="molecule type" value="Transcribed_RNA"/>
</dbReference>
<organism evidence="1">
    <name type="scientific">Rhizophora mucronata</name>
    <name type="common">Asiatic mangrove</name>
    <dbReference type="NCBI Taxonomy" id="61149"/>
    <lineage>
        <taxon>Eukaryota</taxon>
        <taxon>Viridiplantae</taxon>
        <taxon>Streptophyta</taxon>
        <taxon>Embryophyta</taxon>
        <taxon>Tracheophyta</taxon>
        <taxon>Spermatophyta</taxon>
        <taxon>Magnoliopsida</taxon>
        <taxon>eudicotyledons</taxon>
        <taxon>Gunneridae</taxon>
        <taxon>Pentapetalae</taxon>
        <taxon>rosids</taxon>
        <taxon>fabids</taxon>
        <taxon>Malpighiales</taxon>
        <taxon>Rhizophoraceae</taxon>
        <taxon>Rhizophora</taxon>
    </lineage>
</organism>
<proteinExistence type="predicted"/>
<dbReference type="AlphaFoldDB" id="A0A2P2P3J1"/>
<evidence type="ECO:0000313" key="1">
    <source>
        <dbReference type="EMBL" id="MBX49297.1"/>
    </source>
</evidence>
<protein>
    <submittedName>
        <fullName evidence="1">Phosphopantothenoylcysteine decarboxylase</fullName>
    </submittedName>
</protein>
<reference evidence="1" key="1">
    <citation type="submission" date="2018-02" db="EMBL/GenBank/DDBJ databases">
        <title>Rhizophora mucronata_Transcriptome.</title>
        <authorList>
            <person name="Meera S.P."/>
            <person name="Sreeshan A."/>
            <person name="Augustine A."/>
        </authorList>
    </citation>
    <scope>NUCLEOTIDE SEQUENCE</scope>
    <source>
        <tissue evidence="1">Leaf</tissue>
    </source>
</reference>
<sequence length="94" mass="10742">MMEELLNLVHTAVFIGPVHVSLQQVHCFMYPVGFTNILYLPTLCSKAERHTLFSFYYSNGSAKLVIFFSPSESMSSFVQFREIRVVEVIFGLAE</sequence>